<proteinExistence type="predicted"/>
<dbReference type="Proteomes" id="UP000037035">
    <property type="component" value="Unassembled WGS sequence"/>
</dbReference>
<comment type="caution">
    <text evidence="1">The sequence shown here is derived from an EMBL/GenBank/DDBJ whole genome shotgun (WGS) entry which is preliminary data.</text>
</comment>
<dbReference type="AlphaFoldDB" id="A0A0L6VF70"/>
<reference evidence="1 2" key="1">
    <citation type="submission" date="2015-08" db="EMBL/GenBank/DDBJ databases">
        <title>Next Generation Sequencing and Analysis of the Genome of Puccinia sorghi L Schw, the Causal Agent of Maize Common Rust.</title>
        <authorList>
            <person name="Rochi L."/>
            <person name="Burguener G."/>
            <person name="Darino M."/>
            <person name="Turjanski A."/>
            <person name="Kreff E."/>
            <person name="Dieguez M.J."/>
            <person name="Sacco F."/>
        </authorList>
    </citation>
    <scope>NUCLEOTIDE SEQUENCE [LARGE SCALE GENOMIC DNA]</scope>
    <source>
        <strain evidence="1 2">RO10H11247</strain>
    </source>
</reference>
<name>A0A0L6VF70_9BASI</name>
<organism evidence="1 2">
    <name type="scientific">Puccinia sorghi</name>
    <dbReference type="NCBI Taxonomy" id="27349"/>
    <lineage>
        <taxon>Eukaryota</taxon>
        <taxon>Fungi</taxon>
        <taxon>Dikarya</taxon>
        <taxon>Basidiomycota</taxon>
        <taxon>Pucciniomycotina</taxon>
        <taxon>Pucciniomycetes</taxon>
        <taxon>Pucciniales</taxon>
        <taxon>Pucciniaceae</taxon>
        <taxon>Puccinia</taxon>
    </lineage>
</organism>
<protein>
    <submittedName>
        <fullName evidence="1">Uncharacterized protein</fullName>
    </submittedName>
</protein>
<accession>A0A0L6VF70</accession>
<gene>
    <name evidence="1" type="ORF">VP01_1733g4</name>
</gene>
<dbReference type="EMBL" id="LAVV01006541">
    <property type="protein sequence ID" value="KNZ59426.1"/>
    <property type="molecule type" value="Genomic_DNA"/>
</dbReference>
<evidence type="ECO:0000313" key="1">
    <source>
        <dbReference type="EMBL" id="KNZ59426.1"/>
    </source>
</evidence>
<evidence type="ECO:0000313" key="2">
    <source>
        <dbReference type="Proteomes" id="UP000037035"/>
    </source>
</evidence>
<keyword evidence="2" id="KW-1185">Reference proteome</keyword>
<dbReference type="OrthoDB" id="3250101at2759"/>
<dbReference type="VEuPathDB" id="FungiDB:VP01_1733g4"/>
<sequence length="80" mass="8900">MIISGLSFRKRLFALLCAEAEYNPPVGETPGKSWRGLQDHNTKLMKTKPVRGKGYTAGKSNLTAVIFNEKEEEMLLDSGE</sequence>